<keyword evidence="1" id="KW-0472">Membrane</keyword>
<keyword evidence="4" id="KW-1185">Reference proteome</keyword>
<dbReference type="PATRIC" id="fig|269796.9.peg.3475"/>
<feature type="transmembrane region" description="Helical" evidence="1">
    <location>
        <begin position="168"/>
        <end position="190"/>
    </location>
</feature>
<evidence type="ECO:0000313" key="3">
    <source>
        <dbReference type="EMBL" id="ABC24155.1"/>
    </source>
</evidence>
<gene>
    <name evidence="3" type="ordered locus">Rru_A3361</name>
</gene>
<dbReference type="eggNOG" id="COG2836">
    <property type="taxonomic scope" value="Bacteria"/>
</dbReference>
<proteinExistence type="predicted"/>
<sequence length="255" mass="26092">MDQQAVLLAILESGIAHCQAVVVSEGGILSALFLAGLTGSLLHCTGMCGPFVLSQVNARMATIPAARMREWHRLTGAALLPYHLGRGTTYSLLGASVGLLAGSLDGFAVLKDLSAVLLGLAALLFLGQALPRLHLPMPGLGRLERWWSGALGKRARGLFAAPTGWRGYGLGLLLGFIPCGLLYGALAAAAATGNALAGAMGMAAFTLGTIPALLGVGVLGQIATARWRGVMDTVAPVLLIINAGILALLAVRLVV</sequence>
<evidence type="ECO:0000259" key="2">
    <source>
        <dbReference type="Pfam" id="PF13386"/>
    </source>
</evidence>
<feature type="domain" description="Urease accessory protein UreH-like transmembrane" evidence="2">
    <location>
        <begin position="32"/>
        <end position="242"/>
    </location>
</feature>
<dbReference type="AlphaFoldDB" id="Q2RNZ0"/>
<reference evidence="3 4" key="1">
    <citation type="journal article" date="2011" name="Stand. Genomic Sci.">
        <title>Complete genome sequence of Rhodospirillum rubrum type strain (S1).</title>
        <authorList>
            <person name="Munk A.C."/>
            <person name="Copeland A."/>
            <person name="Lucas S."/>
            <person name="Lapidus A."/>
            <person name="Del Rio T.G."/>
            <person name="Barry K."/>
            <person name="Detter J.C."/>
            <person name="Hammon N."/>
            <person name="Israni S."/>
            <person name="Pitluck S."/>
            <person name="Brettin T."/>
            <person name="Bruce D."/>
            <person name="Han C."/>
            <person name="Tapia R."/>
            <person name="Gilna P."/>
            <person name="Schmutz J."/>
            <person name="Larimer F."/>
            <person name="Land M."/>
            <person name="Kyrpides N.C."/>
            <person name="Mavromatis K."/>
            <person name="Richardson P."/>
            <person name="Rohde M."/>
            <person name="Goker M."/>
            <person name="Klenk H.P."/>
            <person name="Zhang Y."/>
            <person name="Roberts G.P."/>
            <person name="Reslewic S."/>
            <person name="Schwartz D.C."/>
        </authorList>
    </citation>
    <scope>NUCLEOTIDE SEQUENCE [LARGE SCALE GENOMIC DNA]</scope>
    <source>
        <strain evidence="4">ATCC 11170 / ATH 1.1.1 / DSM 467 / LMG 4362 / NCIMB 8255 / S1</strain>
    </source>
</reference>
<dbReference type="HOGENOM" id="CLU_032635_1_1_5"/>
<dbReference type="PANTHER" id="PTHR42208">
    <property type="entry name" value="HEAVY METAL TRANSPORTER-RELATED"/>
    <property type="match status" value="1"/>
</dbReference>
<feature type="transmembrane region" description="Helical" evidence="1">
    <location>
        <begin position="234"/>
        <end position="254"/>
    </location>
</feature>
<keyword evidence="1" id="KW-1133">Transmembrane helix</keyword>
<dbReference type="EMBL" id="CP000230">
    <property type="protein sequence ID" value="ABC24155.1"/>
    <property type="molecule type" value="Genomic_DNA"/>
</dbReference>
<evidence type="ECO:0000256" key="1">
    <source>
        <dbReference type="SAM" id="Phobius"/>
    </source>
</evidence>
<dbReference type="EnsemblBacteria" id="ABC24155">
    <property type="protein sequence ID" value="ABC24155"/>
    <property type="gene ID" value="Rru_A3361"/>
</dbReference>
<dbReference type="KEGG" id="rru:Rru_A3361"/>
<dbReference type="PANTHER" id="PTHR42208:SF1">
    <property type="entry name" value="HEAVY METAL TRANSPORTER"/>
    <property type="match status" value="1"/>
</dbReference>
<organism evidence="3 4">
    <name type="scientific">Rhodospirillum rubrum (strain ATCC 11170 / ATH 1.1.1 / DSM 467 / LMG 4362 / NCIMB 8255 / S1)</name>
    <dbReference type="NCBI Taxonomy" id="269796"/>
    <lineage>
        <taxon>Bacteria</taxon>
        <taxon>Pseudomonadati</taxon>
        <taxon>Pseudomonadota</taxon>
        <taxon>Alphaproteobacteria</taxon>
        <taxon>Rhodospirillales</taxon>
        <taxon>Rhodospirillaceae</taxon>
        <taxon>Rhodospirillum</taxon>
    </lineage>
</organism>
<feature type="transmembrane region" description="Helical" evidence="1">
    <location>
        <begin position="113"/>
        <end position="135"/>
    </location>
</feature>
<feature type="transmembrane region" description="Helical" evidence="1">
    <location>
        <begin position="196"/>
        <end position="222"/>
    </location>
</feature>
<accession>Q2RNZ0</accession>
<dbReference type="Proteomes" id="UP000001929">
    <property type="component" value="Chromosome"/>
</dbReference>
<dbReference type="RefSeq" id="WP_011391108.1">
    <property type="nucleotide sequence ID" value="NC_007643.1"/>
</dbReference>
<dbReference type="Pfam" id="PF13386">
    <property type="entry name" value="DsbD_2"/>
    <property type="match status" value="1"/>
</dbReference>
<feature type="transmembrane region" description="Helical" evidence="1">
    <location>
        <begin position="28"/>
        <end position="53"/>
    </location>
</feature>
<protein>
    <recommendedName>
        <fullName evidence="2">Urease accessory protein UreH-like transmembrane domain-containing protein</fullName>
    </recommendedName>
</protein>
<name>Q2RNZ0_RHORT</name>
<dbReference type="InterPro" id="IPR039447">
    <property type="entry name" value="UreH-like_TM_dom"/>
</dbReference>
<evidence type="ECO:0000313" key="4">
    <source>
        <dbReference type="Proteomes" id="UP000001929"/>
    </source>
</evidence>
<keyword evidence="1" id="KW-0812">Transmembrane</keyword>
<dbReference type="STRING" id="269796.Rru_A3361"/>